<protein>
    <submittedName>
        <fullName evidence="2">DUF5036 domain-containing protein</fullName>
    </submittedName>
</protein>
<evidence type="ECO:0000313" key="3">
    <source>
        <dbReference type="Proteomes" id="UP000483362"/>
    </source>
</evidence>
<evidence type="ECO:0000256" key="1">
    <source>
        <dbReference type="SAM" id="SignalP"/>
    </source>
</evidence>
<accession>A0A6L5X958</accession>
<dbReference type="RefSeq" id="WP_154328369.1">
    <property type="nucleotide sequence ID" value="NZ_CP045696.1"/>
</dbReference>
<dbReference type="AlphaFoldDB" id="A0A6L5X958"/>
<comment type="caution">
    <text evidence="2">The sequence shown here is derived from an EMBL/GenBank/DDBJ whole genome shotgun (WGS) entry which is preliminary data.</text>
</comment>
<gene>
    <name evidence="2" type="ORF">FYJ29_03885</name>
</gene>
<dbReference type="EMBL" id="VULT01000004">
    <property type="protein sequence ID" value="MSS16909.1"/>
    <property type="molecule type" value="Genomic_DNA"/>
</dbReference>
<dbReference type="Pfam" id="PF16439">
    <property type="entry name" value="DUF5036"/>
    <property type="match status" value="1"/>
</dbReference>
<feature type="chain" id="PRO_5026672417" evidence="1">
    <location>
        <begin position="23"/>
        <end position="248"/>
    </location>
</feature>
<proteinExistence type="predicted"/>
<keyword evidence="1" id="KW-0732">Signal</keyword>
<keyword evidence="3" id="KW-1185">Reference proteome</keyword>
<dbReference type="InterPro" id="IPR032217">
    <property type="entry name" value="DUF5036"/>
</dbReference>
<feature type="signal peptide" evidence="1">
    <location>
        <begin position="1"/>
        <end position="22"/>
    </location>
</feature>
<evidence type="ECO:0000313" key="2">
    <source>
        <dbReference type="EMBL" id="MSS16909.1"/>
    </source>
</evidence>
<reference evidence="2 3" key="1">
    <citation type="submission" date="2019-08" db="EMBL/GenBank/DDBJ databases">
        <title>In-depth cultivation of the pig gut microbiome towards novel bacterial diversity and tailored functional studies.</title>
        <authorList>
            <person name="Wylensek D."/>
            <person name="Hitch T.C.A."/>
            <person name="Clavel T."/>
        </authorList>
    </citation>
    <scope>NUCLEOTIDE SEQUENCE [LARGE SCALE GENOMIC DNA]</scope>
    <source>
        <strain evidence="2 3">Oil-RF-744-WCA-WT-10</strain>
    </source>
</reference>
<name>A0A6L5X958_9BACT</name>
<dbReference type="Proteomes" id="UP000483362">
    <property type="component" value="Unassembled WGS sequence"/>
</dbReference>
<sequence>MSTGNWAVALALSGLVTLAACGEDPLDNPDDMVTINMMDENHGKTRMGTTDIYIDSSHNFKTTDYYLCDFGPVIDLGHIEDGSPDLGTLTDQAAVSPDEGYLAFNRNDCMVFPSGHPAVAIGASYYRLWVDEWIKENKVAVGARVNFALYRPEPYKLPDWNEAAGTIDAGNTSITVEVRDNKKRGCEAMLDTAARGVLTVTDITTNKKKCQFKISLTPIATPATATGRYMLYLRTGNSYTQTLVYVKQ</sequence>
<organism evidence="2 3">
    <name type="scientific">Sodaliphilus pleomorphus</name>
    <dbReference type="NCBI Taxonomy" id="2606626"/>
    <lineage>
        <taxon>Bacteria</taxon>
        <taxon>Pseudomonadati</taxon>
        <taxon>Bacteroidota</taxon>
        <taxon>Bacteroidia</taxon>
        <taxon>Bacteroidales</taxon>
        <taxon>Muribaculaceae</taxon>
        <taxon>Sodaliphilus</taxon>
    </lineage>
</organism>